<dbReference type="PANTHER" id="PTHR11113:SF14">
    <property type="entry name" value="N-ACETYLGLUCOSAMINE-6-PHOSPHATE DEACETYLASE"/>
    <property type="match status" value="1"/>
</dbReference>
<keyword evidence="2" id="KW-0479">Metal-binding</keyword>
<evidence type="ECO:0000256" key="3">
    <source>
        <dbReference type="ARBA" id="ARBA00022801"/>
    </source>
</evidence>
<dbReference type="InterPro" id="IPR003764">
    <property type="entry name" value="GlcNAc_6-P_deAcase"/>
</dbReference>
<gene>
    <name evidence="7" type="primary">nagA</name>
    <name evidence="7" type="ORF">IGX34_04190</name>
</gene>
<feature type="domain" description="Amidohydrolase-related" evidence="6">
    <location>
        <begin position="57"/>
        <end position="380"/>
    </location>
</feature>
<protein>
    <submittedName>
        <fullName evidence="7">N-acetylglucosamine-6-phosphate deacetylase</fullName>
        <ecNumber evidence="7">3.5.1.25</ecNumber>
    </submittedName>
</protein>
<dbReference type="GO" id="GO:0008448">
    <property type="term" value="F:N-acetylglucosamine-6-phosphate deacetylase activity"/>
    <property type="evidence" value="ECO:0007669"/>
    <property type="project" value="UniProtKB-EC"/>
</dbReference>
<evidence type="ECO:0000256" key="4">
    <source>
        <dbReference type="ARBA" id="ARBA00023277"/>
    </source>
</evidence>
<dbReference type="RefSeq" id="WP_192554391.1">
    <property type="nucleotide sequence ID" value="NZ_JACZZA010000001.1"/>
</dbReference>
<dbReference type="InterPro" id="IPR032466">
    <property type="entry name" value="Metal_Hydrolase"/>
</dbReference>
<sequence>MPANPLIALVNGRVLGDHGPRDGMAVLVRGKHIVAVLPDSDPRLADAQRHDLHGHLLLPGFIDVQVNGGGGLLFNDAPTVDTLRGIAAAHRKFGTTGMLPTLITDTAEIMHTALNAVDEAIEQYVPGVLGIHVEGPFLATARKGIHNADLFRYPDEGDIEALTAKRRGAVMLTLAPDQVSPVTIARLSQAGVIVVAGHTAADYATTRAALDAGVCGFTHLYNAMTPLSSRDPGVVGAALDDPHSWCGLIVDGHHVHPATLRVAIAAKAPGKCVLVTDAMPPVGSDNPTYVLNGQTIVMRDGICQNEAGVLAGSGLDMAGAVRNTVQMLGLSLAEASRMASAYPAAWIGLERTHGRIAAGYHADFAVLNDDLVVQETWVSGVAYPIT</sequence>
<dbReference type="Gene3D" id="2.30.40.10">
    <property type="entry name" value="Urease, subunit C, domain 1"/>
    <property type="match status" value="1"/>
</dbReference>
<keyword evidence="4 5" id="KW-0119">Carbohydrate metabolism</keyword>
<evidence type="ECO:0000256" key="5">
    <source>
        <dbReference type="PIRNR" id="PIRNR038994"/>
    </source>
</evidence>
<name>A0ABR9G6A5_9GAMM</name>
<dbReference type="SUPFAM" id="SSF51556">
    <property type="entry name" value="Metallo-dependent hydrolases"/>
    <property type="match status" value="1"/>
</dbReference>
<dbReference type="InterPro" id="IPR006680">
    <property type="entry name" value="Amidohydro-rel"/>
</dbReference>
<keyword evidence="8" id="KW-1185">Reference proteome</keyword>
<evidence type="ECO:0000256" key="2">
    <source>
        <dbReference type="ARBA" id="ARBA00022723"/>
    </source>
</evidence>
<reference evidence="7 8" key="1">
    <citation type="submission" date="2020-09" db="EMBL/GenBank/DDBJ databases">
        <title>Dyella sp. 7MK23 isolated from forest soil.</title>
        <authorList>
            <person name="Fu J."/>
        </authorList>
    </citation>
    <scope>NUCLEOTIDE SEQUENCE [LARGE SCALE GENOMIC DNA]</scope>
    <source>
        <strain evidence="7 8">7MK23</strain>
    </source>
</reference>
<dbReference type="NCBIfam" id="TIGR00221">
    <property type="entry name" value="nagA"/>
    <property type="match status" value="1"/>
</dbReference>
<evidence type="ECO:0000256" key="1">
    <source>
        <dbReference type="ARBA" id="ARBA00010716"/>
    </source>
</evidence>
<dbReference type="Proteomes" id="UP000651010">
    <property type="component" value="Unassembled WGS sequence"/>
</dbReference>
<dbReference type="CDD" id="cd00854">
    <property type="entry name" value="NagA"/>
    <property type="match status" value="1"/>
</dbReference>
<dbReference type="PIRSF" id="PIRSF038994">
    <property type="entry name" value="NagA"/>
    <property type="match status" value="1"/>
</dbReference>
<evidence type="ECO:0000259" key="6">
    <source>
        <dbReference type="Pfam" id="PF01979"/>
    </source>
</evidence>
<dbReference type="InterPro" id="IPR011059">
    <property type="entry name" value="Metal-dep_hydrolase_composite"/>
</dbReference>
<comment type="caution">
    <text evidence="7">The sequence shown here is derived from an EMBL/GenBank/DDBJ whole genome shotgun (WGS) entry which is preliminary data.</text>
</comment>
<evidence type="ECO:0000313" key="7">
    <source>
        <dbReference type="EMBL" id="MBE1159573.1"/>
    </source>
</evidence>
<dbReference type="PANTHER" id="PTHR11113">
    <property type="entry name" value="N-ACETYLGLUCOSAMINE-6-PHOSPHATE DEACETYLASE"/>
    <property type="match status" value="1"/>
</dbReference>
<dbReference type="EMBL" id="JACZZA010000001">
    <property type="protein sequence ID" value="MBE1159573.1"/>
    <property type="molecule type" value="Genomic_DNA"/>
</dbReference>
<comment type="similarity">
    <text evidence="1 5">Belongs to the metallo-dependent hydrolases superfamily. NagA family.</text>
</comment>
<dbReference type="Pfam" id="PF01979">
    <property type="entry name" value="Amidohydro_1"/>
    <property type="match status" value="1"/>
</dbReference>
<evidence type="ECO:0000313" key="8">
    <source>
        <dbReference type="Proteomes" id="UP000651010"/>
    </source>
</evidence>
<accession>A0ABR9G6A5</accession>
<keyword evidence="3 5" id="KW-0378">Hydrolase</keyword>
<dbReference type="EC" id="3.5.1.25" evidence="7"/>
<dbReference type="SUPFAM" id="SSF51338">
    <property type="entry name" value="Composite domain of metallo-dependent hydrolases"/>
    <property type="match status" value="1"/>
</dbReference>
<proteinExistence type="inferred from homology"/>
<dbReference type="Gene3D" id="3.20.20.140">
    <property type="entry name" value="Metal-dependent hydrolases"/>
    <property type="match status" value="1"/>
</dbReference>
<organism evidence="7 8">
    <name type="scientific">Dyella acidiphila</name>
    <dbReference type="NCBI Taxonomy" id="2775866"/>
    <lineage>
        <taxon>Bacteria</taxon>
        <taxon>Pseudomonadati</taxon>
        <taxon>Pseudomonadota</taxon>
        <taxon>Gammaproteobacteria</taxon>
        <taxon>Lysobacterales</taxon>
        <taxon>Rhodanobacteraceae</taxon>
        <taxon>Dyella</taxon>
    </lineage>
</organism>